<proteinExistence type="predicted"/>
<sequence>MTKTAQAAADTATAGTDLMRSSIALLLPHDTVRPPAGEKLAALTATLRGHMESLIPQVERIAALLPEDDIPRYCAVACVSEARVKLSARAGTAPGEDVVYARRLARTLSALCDHYEALTGRGMCVACDRPIRAGDDTAPYDRAGNSGGTVTSTVHAACAPSLHPAH</sequence>
<reference evidence="1 2" key="1">
    <citation type="submission" date="2022-08" db="EMBL/GenBank/DDBJ databases">
        <authorList>
            <person name="Somphong A."/>
            <person name="Phongsopitanun W."/>
        </authorList>
    </citation>
    <scope>NUCLEOTIDE SEQUENCE [LARGE SCALE GENOMIC DNA]</scope>
    <source>
        <strain evidence="1 2">LP11</strain>
    </source>
</reference>
<dbReference type="Pfam" id="PF19979">
    <property type="entry name" value="DUF6415"/>
    <property type="match status" value="1"/>
</dbReference>
<keyword evidence="2" id="KW-1185">Reference proteome</keyword>
<protein>
    <submittedName>
        <fullName evidence="1">DUF6415 family natural product biosynthesis protein</fullName>
    </submittedName>
</protein>
<evidence type="ECO:0000313" key="1">
    <source>
        <dbReference type="EMBL" id="MCS0602671.1"/>
    </source>
</evidence>
<dbReference type="Proteomes" id="UP001205612">
    <property type="component" value="Unassembled WGS sequence"/>
</dbReference>
<comment type="caution">
    <text evidence="1">The sequence shown here is derived from an EMBL/GenBank/DDBJ whole genome shotgun (WGS) entry which is preliminary data.</text>
</comment>
<accession>A0ABT2B2Q8</accession>
<dbReference type="InterPro" id="IPR046300">
    <property type="entry name" value="DUF6415"/>
</dbReference>
<name>A0ABT2B2Q8_9ACTN</name>
<dbReference type="EMBL" id="JANUGP010000010">
    <property type="protein sequence ID" value="MCS0602671.1"/>
    <property type="molecule type" value="Genomic_DNA"/>
</dbReference>
<dbReference type="RefSeq" id="WP_258779178.1">
    <property type="nucleotide sequence ID" value="NZ_JANUGP010000010.1"/>
</dbReference>
<organism evidence="1 2">
    <name type="scientific">Streptomyces pyxinicus</name>
    <dbReference type="NCBI Taxonomy" id="2970331"/>
    <lineage>
        <taxon>Bacteria</taxon>
        <taxon>Bacillati</taxon>
        <taxon>Actinomycetota</taxon>
        <taxon>Actinomycetes</taxon>
        <taxon>Kitasatosporales</taxon>
        <taxon>Streptomycetaceae</taxon>
        <taxon>Streptomyces</taxon>
    </lineage>
</organism>
<evidence type="ECO:0000313" key="2">
    <source>
        <dbReference type="Proteomes" id="UP001205612"/>
    </source>
</evidence>
<gene>
    <name evidence="1" type="ORF">NX794_15840</name>
</gene>